<reference evidence="2" key="1">
    <citation type="submission" date="2011-09" db="EMBL/GenBank/DDBJ databases">
        <title>The permanent draft genome of Mucilaginibacter paludis DSM 18603.</title>
        <authorList>
            <consortium name="US DOE Joint Genome Institute (JGI-PGF)"/>
            <person name="Lucas S."/>
            <person name="Han J."/>
            <person name="Lapidus A."/>
            <person name="Bruce D."/>
            <person name="Goodwin L."/>
            <person name="Pitluck S."/>
            <person name="Peters L."/>
            <person name="Kyrpides N."/>
            <person name="Mavromatis K."/>
            <person name="Ivanova N."/>
            <person name="Mikhailova N."/>
            <person name="Held B."/>
            <person name="Detter J.C."/>
            <person name="Tapia R."/>
            <person name="Han C."/>
            <person name="Land M."/>
            <person name="Hauser L."/>
            <person name="Markowitz V."/>
            <person name="Cheng J.-F."/>
            <person name="Hugenholtz P."/>
            <person name="Woyke T."/>
            <person name="Wu D."/>
            <person name="Tindall B."/>
            <person name="Brambilla E."/>
            <person name="Klenk H.-P."/>
            <person name="Eisen J.A."/>
        </authorList>
    </citation>
    <scope>NUCLEOTIDE SEQUENCE [LARGE SCALE GENOMIC DNA]</scope>
    <source>
        <strain evidence="2">DSM 18603</strain>
    </source>
</reference>
<protein>
    <submittedName>
        <fullName evidence="2">Uncharacterized protein</fullName>
    </submittedName>
</protein>
<gene>
    <name evidence="2" type="ORF">Mucpa_5992</name>
</gene>
<dbReference type="Proteomes" id="UP000002774">
    <property type="component" value="Chromosome"/>
</dbReference>
<dbReference type="EMBL" id="CM001403">
    <property type="protein sequence ID" value="EHQ30051.1"/>
    <property type="molecule type" value="Genomic_DNA"/>
</dbReference>
<keyword evidence="1" id="KW-0175">Coiled coil</keyword>
<evidence type="ECO:0000313" key="3">
    <source>
        <dbReference type="Proteomes" id="UP000002774"/>
    </source>
</evidence>
<dbReference type="RefSeq" id="WP_008511565.1">
    <property type="nucleotide sequence ID" value="NZ_CM001403.1"/>
</dbReference>
<accession>H1YB18</accession>
<proteinExistence type="predicted"/>
<dbReference type="AlphaFoldDB" id="H1YB18"/>
<dbReference type="HOGENOM" id="CLU_1445243_0_0_10"/>
<sequence length="189" mass="21562">MGLDIRIATENEDVIFEGNYSEVYFYQHSLSRTFCNLMSRRDVIQTGEPELDQIGQITGVDISALYDMNDYPEEESLAFFLSMAYTDQEKQTLLHQAAQNKAKLQGNIAKITELINQLIHKLTAIDNLPALLTPTDYDTLDNKTYFSNFTVNQGNGYIGNNFGQDLRNFKNFLEYAQSKGISTVYFNYG</sequence>
<dbReference type="eggNOG" id="ENOG5031MJ8">
    <property type="taxonomic scope" value="Bacteria"/>
</dbReference>
<keyword evidence="3" id="KW-1185">Reference proteome</keyword>
<feature type="coiled-coil region" evidence="1">
    <location>
        <begin position="94"/>
        <end position="121"/>
    </location>
</feature>
<name>H1YB18_9SPHI</name>
<dbReference type="OrthoDB" id="982342at2"/>
<organism evidence="2 3">
    <name type="scientific">Mucilaginibacter paludis DSM 18603</name>
    <dbReference type="NCBI Taxonomy" id="714943"/>
    <lineage>
        <taxon>Bacteria</taxon>
        <taxon>Pseudomonadati</taxon>
        <taxon>Bacteroidota</taxon>
        <taxon>Sphingobacteriia</taxon>
        <taxon>Sphingobacteriales</taxon>
        <taxon>Sphingobacteriaceae</taxon>
        <taxon>Mucilaginibacter</taxon>
    </lineage>
</organism>
<evidence type="ECO:0000313" key="2">
    <source>
        <dbReference type="EMBL" id="EHQ30051.1"/>
    </source>
</evidence>
<evidence type="ECO:0000256" key="1">
    <source>
        <dbReference type="SAM" id="Coils"/>
    </source>
</evidence>